<evidence type="ECO:0000313" key="3">
    <source>
        <dbReference type="Proteomes" id="UP000691718"/>
    </source>
</evidence>
<protein>
    <submittedName>
        <fullName evidence="2">(apollo) hypothetical protein</fullName>
    </submittedName>
</protein>
<dbReference type="Proteomes" id="UP000691718">
    <property type="component" value="Unassembled WGS sequence"/>
</dbReference>
<keyword evidence="3" id="KW-1185">Reference proteome</keyword>
<evidence type="ECO:0000313" key="2">
    <source>
        <dbReference type="EMBL" id="CAG4960086.1"/>
    </source>
</evidence>
<evidence type="ECO:0000256" key="1">
    <source>
        <dbReference type="SAM" id="MobiDB-lite"/>
    </source>
</evidence>
<comment type="caution">
    <text evidence="2">The sequence shown here is derived from an EMBL/GenBank/DDBJ whole genome shotgun (WGS) entry which is preliminary data.</text>
</comment>
<gene>
    <name evidence="2" type="ORF">PAPOLLO_LOCUS6287</name>
</gene>
<dbReference type="AlphaFoldDB" id="A0A8S3WGS7"/>
<reference evidence="2" key="1">
    <citation type="submission" date="2021-04" db="EMBL/GenBank/DDBJ databases">
        <authorList>
            <person name="Tunstrom K."/>
        </authorList>
    </citation>
    <scope>NUCLEOTIDE SEQUENCE</scope>
</reference>
<dbReference type="OrthoDB" id="7466416at2759"/>
<accession>A0A8S3WGS7</accession>
<proteinExistence type="predicted"/>
<sequence length="151" mass="17576">MGNKRKAQNITKSDEVVHKKKKEKKIKNLNKTDLENNKNVDVSNACEQSVDDVKTSSSSRKPKKIIFVEDEPQEVPVTPSITVTDNVKPLNKRKEQSTDILTEEDVKDEDIDRFCDELTEEDNKQYENWVQLIEANLNSNKKKPKYFYVLF</sequence>
<feature type="compositionally biased region" description="Basic residues" evidence="1">
    <location>
        <begin position="18"/>
        <end position="28"/>
    </location>
</feature>
<dbReference type="EMBL" id="CAJQZP010000410">
    <property type="protein sequence ID" value="CAG4960086.1"/>
    <property type="molecule type" value="Genomic_DNA"/>
</dbReference>
<feature type="region of interest" description="Disordered" evidence="1">
    <location>
        <begin position="1"/>
        <end position="59"/>
    </location>
</feature>
<organism evidence="2 3">
    <name type="scientific">Parnassius apollo</name>
    <name type="common">Apollo butterfly</name>
    <name type="synonym">Papilio apollo</name>
    <dbReference type="NCBI Taxonomy" id="110799"/>
    <lineage>
        <taxon>Eukaryota</taxon>
        <taxon>Metazoa</taxon>
        <taxon>Ecdysozoa</taxon>
        <taxon>Arthropoda</taxon>
        <taxon>Hexapoda</taxon>
        <taxon>Insecta</taxon>
        <taxon>Pterygota</taxon>
        <taxon>Neoptera</taxon>
        <taxon>Endopterygota</taxon>
        <taxon>Lepidoptera</taxon>
        <taxon>Glossata</taxon>
        <taxon>Ditrysia</taxon>
        <taxon>Papilionoidea</taxon>
        <taxon>Papilionidae</taxon>
        <taxon>Parnassiinae</taxon>
        <taxon>Parnassini</taxon>
        <taxon>Parnassius</taxon>
        <taxon>Parnassius</taxon>
    </lineage>
</organism>
<name>A0A8S3WGS7_PARAO</name>